<dbReference type="SUPFAM" id="SSF102114">
    <property type="entry name" value="Radical SAM enzymes"/>
    <property type="match status" value="1"/>
</dbReference>
<dbReference type="EMBL" id="JBITDC010000013">
    <property type="protein sequence ID" value="MFI5678945.1"/>
    <property type="molecule type" value="Genomic_DNA"/>
</dbReference>
<organism evidence="6 7">
    <name type="scientific">Streptomyces cellulosae</name>
    <dbReference type="NCBI Taxonomy" id="1968"/>
    <lineage>
        <taxon>Bacteria</taxon>
        <taxon>Bacillati</taxon>
        <taxon>Actinomycetota</taxon>
        <taxon>Actinomycetes</taxon>
        <taxon>Kitasatosporales</taxon>
        <taxon>Streptomycetaceae</taxon>
        <taxon>Streptomyces</taxon>
    </lineage>
</organism>
<sequence>MTLAEADRLRALPGRAVLLYLTDHCPVGCDHCSVDALARRRPAADQQLLARLVNGLCTMPGLRLVGISGGEPFAARRALESATAELAAAAKQLVLYTSGHWGRDDGTAPRWTRAVLARTSCVVLSTDDHHAARIPDRRYLAALRATDEAGAWIAVQVLDTPAQTERARHLLATALGPSWRDRAEIRRIPLLARGRAAHLVPAAGPGRPGRSFGACPLATSPVVRYDGRLTACCNEDVITGHGPAQLHSSARDAREVHERLRAREHDTYLRAIARVGPGRLTLLPAHRDLGERRHQDICSLCWALLERGADRDPAVRAIGLTVSQNAVQAAAPRPGRRSRHAETTDTDGTEEGA</sequence>
<evidence type="ECO:0000256" key="1">
    <source>
        <dbReference type="ARBA" id="ARBA00022691"/>
    </source>
</evidence>
<dbReference type="Gene3D" id="3.20.20.70">
    <property type="entry name" value="Aldolase class I"/>
    <property type="match status" value="1"/>
</dbReference>
<dbReference type="InterPro" id="IPR013785">
    <property type="entry name" value="Aldolase_TIM"/>
</dbReference>
<name>A0ABW7Y984_STRCE</name>
<protein>
    <recommendedName>
        <fullName evidence="8">Radical SAM protein</fullName>
    </recommendedName>
</protein>
<feature type="compositionally biased region" description="Acidic residues" evidence="5">
    <location>
        <begin position="344"/>
        <end position="353"/>
    </location>
</feature>
<dbReference type="InterPro" id="IPR058240">
    <property type="entry name" value="rSAM_sf"/>
</dbReference>
<evidence type="ECO:0000313" key="6">
    <source>
        <dbReference type="EMBL" id="MFI5678945.1"/>
    </source>
</evidence>
<dbReference type="SFLD" id="SFLDS00029">
    <property type="entry name" value="Radical_SAM"/>
    <property type="match status" value="1"/>
</dbReference>
<evidence type="ECO:0008006" key="8">
    <source>
        <dbReference type="Google" id="ProtNLM"/>
    </source>
</evidence>
<keyword evidence="2" id="KW-0479">Metal-binding</keyword>
<keyword evidence="7" id="KW-1185">Reference proteome</keyword>
<dbReference type="InterPro" id="IPR007197">
    <property type="entry name" value="rSAM"/>
</dbReference>
<comment type="caution">
    <text evidence="6">The sequence shown here is derived from an EMBL/GenBank/DDBJ whole genome shotgun (WGS) entry which is preliminary data.</text>
</comment>
<keyword evidence="1" id="KW-0949">S-adenosyl-L-methionine</keyword>
<evidence type="ECO:0000256" key="5">
    <source>
        <dbReference type="SAM" id="MobiDB-lite"/>
    </source>
</evidence>
<dbReference type="RefSeq" id="WP_398659452.1">
    <property type="nucleotide sequence ID" value="NZ_JBITDC010000013.1"/>
</dbReference>
<dbReference type="Proteomes" id="UP001612415">
    <property type="component" value="Unassembled WGS sequence"/>
</dbReference>
<reference evidence="6 7" key="1">
    <citation type="submission" date="2024-10" db="EMBL/GenBank/DDBJ databases">
        <title>The Natural Products Discovery Center: Release of the First 8490 Sequenced Strains for Exploring Actinobacteria Biosynthetic Diversity.</title>
        <authorList>
            <person name="Kalkreuter E."/>
            <person name="Kautsar S.A."/>
            <person name="Yang D."/>
            <person name="Bader C.D."/>
            <person name="Teijaro C.N."/>
            <person name="Fluegel L."/>
            <person name="Davis C.M."/>
            <person name="Simpson J.R."/>
            <person name="Lauterbach L."/>
            <person name="Steele A.D."/>
            <person name="Gui C."/>
            <person name="Meng S."/>
            <person name="Li G."/>
            <person name="Viehrig K."/>
            <person name="Ye F."/>
            <person name="Su P."/>
            <person name="Kiefer A.F."/>
            <person name="Nichols A."/>
            <person name="Cepeda A.J."/>
            <person name="Yan W."/>
            <person name="Fan B."/>
            <person name="Jiang Y."/>
            <person name="Adhikari A."/>
            <person name="Zheng C.-J."/>
            <person name="Schuster L."/>
            <person name="Cowan T.M."/>
            <person name="Smanski M.J."/>
            <person name="Chevrette M.G."/>
            <person name="De Carvalho L.P.S."/>
            <person name="Shen B."/>
        </authorList>
    </citation>
    <scope>NUCLEOTIDE SEQUENCE [LARGE SCALE GENOMIC DNA]</scope>
    <source>
        <strain evidence="6 7">NPDC051599</strain>
    </source>
</reference>
<evidence type="ECO:0000256" key="4">
    <source>
        <dbReference type="ARBA" id="ARBA00023014"/>
    </source>
</evidence>
<accession>A0ABW7Y984</accession>
<evidence type="ECO:0000313" key="7">
    <source>
        <dbReference type="Proteomes" id="UP001612415"/>
    </source>
</evidence>
<gene>
    <name evidence="6" type="ORF">ACIA8P_30525</name>
</gene>
<keyword evidence="4" id="KW-0411">Iron-sulfur</keyword>
<evidence type="ECO:0000256" key="2">
    <source>
        <dbReference type="ARBA" id="ARBA00022723"/>
    </source>
</evidence>
<keyword evidence="3" id="KW-0408">Iron</keyword>
<proteinExistence type="predicted"/>
<feature type="region of interest" description="Disordered" evidence="5">
    <location>
        <begin position="325"/>
        <end position="353"/>
    </location>
</feature>
<evidence type="ECO:0000256" key="3">
    <source>
        <dbReference type="ARBA" id="ARBA00023004"/>
    </source>
</evidence>